<dbReference type="InterPro" id="IPR001977">
    <property type="entry name" value="Depp_CoAkinase"/>
</dbReference>
<dbReference type="GO" id="GO:0004140">
    <property type="term" value="F:dephospho-CoA kinase activity"/>
    <property type="evidence" value="ECO:0007669"/>
    <property type="project" value="UniProtKB-UniRule"/>
</dbReference>
<dbReference type="HAMAP" id="MF_00376">
    <property type="entry name" value="Dephospho_CoA_kinase"/>
    <property type="match status" value="1"/>
</dbReference>
<sequence>MKTPLQIGVTGGIGSGKSVVCQVFQALGAPIYEADDRAKWLTEHDPILKADIQRVLGVNAYDSVGHYNRAWVASQVFANPELLSALNAVIHPRVSADTESWVNLQIGKPYVIKEAALMKAAGDHNSLDKVIVVQAPMDLRIERIRKRDPHRSEAEIRNIIARQISDEERLRLADYVLDNDESQLLIPRLCNCIRNFCGYGQINARIAVIWGSTHQ</sequence>
<comment type="subcellular location">
    <subcellularLocation>
        <location evidence="5">Cytoplasm</location>
    </subcellularLocation>
</comment>
<evidence type="ECO:0000256" key="5">
    <source>
        <dbReference type="HAMAP-Rule" id="MF_00376"/>
    </source>
</evidence>
<evidence type="ECO:0000256" key="2">
    <source>
        <dbReference type="ARBA" id="ARBA00022741"/>
    </source>
</evidence>
<comment type="function">
    <text evidence="5">Catalyzes the phosphorylation of the 3'-hydroxyl group of dephosphocoenzyme A to form coenzyme A.</text>
</comment>
<evidence type="ECO:0000313" key="8">
    <source>
        <dbReference type="Proteomes" id="UP000249016"/>
    </source>
</evidence>
<dbReference type="GO" id="GO:0015937">
    <property type="term" value="P:coenzyme A biosynthetic process"/>
    <property type="evidence" value="ECO:0007669"/>
    <property type="project" value="UniProtKB-UniRule"/>
</dbReference>
<dbReference type="Pfam" id="PF01121">
    <property type="entry name" value="CoaE"/>
    <property type="match status" value="1"/>
</dbReference>
<dbReference type="EMBL" id="QLII01000001">
    <property type="protein sequence ID" value="RAI77413.1"/>
    <property type="molecule type" value="Genomic_DNA"/>
</dbReference>
<protein>
    <recommendedName>
        <fullName evidence="5 6">Dephospho-CoA kinase</fullName>
        <ecNumber evidence="5 6">2.7.1.24</ecNumber>
    </recommendedName>
    <alternativeName>
        <fullName evidence="5">Dephosphocoenzyme A kinase</fullName>
    </alternativeName>
</protein>
<evidence type="ECO:0000256" key="1">
    <source>
        <dbReference type="ARBA" id="ARBA00009018"/>
    </source>
</evidence>
<comment type="caution">
    <text evidence="7">The sequence shown here is derived from an EMBL/GenBank/DDBJ whole genome shotgun (WGS) entry which is preliminary data.</text>
</comment>
<evidence type="ECO:0000256" key="3">
    <source>
        <dbReference type="ARBA" id="ARBA00022840"/>
    </source>
</evidence>
<evidence type="ECO:0000256" key="4">
    <source>
        <dbReference type="ARBA" id="ARBA00022993"/>
    </source>
</evidence>
<dbReference type="InterPro" id="IPR027417">
    <property type="entry name" value="P-loop_NTPase"/>
</dbReference>
<keyword evidence="3 5" id="KW-0067">ATP-binding</keyword>
<evidence type="ECO:0000313" key="7">
    <source>
        <dbReference type="EMBL" id="RAI77413.1"/>
    </source>
</evidence>
<gene>
    <name evidence="5 7" type="primary">coaE</name>
    <name evidence="7" type="ORF">HMF3257_30440</name>
</gene>
<keyword evidence="5 7" id="KW-0808">Transferase</keyword>
<feature type="binding site" evidence="5">
    <location>
        <begin position="14"/>
        <end position="19"/>
    </location>
    <ligand>
        <name>ATP</name>
        <dbReference type="ChEBI" id="CHEBI:30616"/>
    </ligand>
</feature>
<accession>A0A327NRY4</accession>
<proteinExistence type="inferred from homology"/>
<dbReference type="GO" id="GO:0005524">
    <property type="term" value="F:ATP binding"/>
    <property type="evidence" value="ECO:0007669"/>
    <property type="project" value="UniProtKB-UniRule"/>
</dbReference>
<keyword evidence="2 5" id="KW-0547">Nucleotide-binding</keyword>
<organism evidence="7 8">
    <name type="scientific">Spirosoma telluris</name>
    <dbReference type="NCBI Taxonomy" id="2183553"/>
    <lineage>
        <taxon>Bacteria</taxon>
        <taxon>Pseudomonadati</taxon>
        <taxon>Bacteroidota</taxon>
        <taxon>Cytophagia</taxon>
        <taxon>Cytophagales</taxon>
        <taxon>Cytophagaceae</taxon>
        <taxon>Spirosoma</taxon>
    </lineage>
</organism>
<dbReference type="AlphaFoldDB" id="A0A327NRY4"/>
<dbReference type="UniPathway" id="UPA00241">
    <property type="reaction ID" value="UER00356"/>
</dbReference>
<dbReference type="OrthoDB" id="9812943at2"/>
<dbReference type="EC" id="2.7.1.24" evidence="5 6"/>
<keyword evidence="5" id="KW-0963">Cytoplasm</keyword>
<dbReference type="PANTHER" id="PTHR10695:SF46">
    <property type="entry name" value="BIFUNCTIONAL COENZYME A SYNTHASE-RELATED"/>
    <property type="match status" value="1"/>
</dbReference>
<evidence type="ECO:0000256" key="6">
    <source>
        <dbReference type="NCBIfam" id="TIGR00152"/>
    </source>
</evidence>
<dbReference type="Proteomes" id="UP000249016">
    <property type="component" value="Unassembled WGS sequence"/>
</dbReference>
<reference evidence="7 8" key="1">
    <citation type="submission" date="2018-06" db="EMBL/GenBank/DDBJ databases">
        <title>Spirosoma sp. HMF3257 Genome sequencing and assembly.</title>
        <authorList>
            <person name="Kang H."/>
            <person name="Cha I."/>
            <person name="Kim H."/>
            <person name="Kang J."/>
            <person name="Joh K."/>
        </authorList>
    </citation>
    <scope>NUCLEOTIDE SEQUENCE [LARGE SCALE GENOMIC DNA]</scope>
    <source>
        <strain evidence="7 8">HMF3257</strain>
    </source>
</reference>
<keyword evidence="4 5" id="KW-0173">Coenzyme A biosynthesis</keyword>
<comment type="pathway">
    <text evidence="5">Cofactor biosynthesis; coenzyme A biosynthesis; CoA from (R)-pantothenate: step 5/5.</text>
</comment>
<dbReference type="CDD" id="cd02022">
    <property type="entry name" value="DPCK"/>
    <property type="match status" value="1"/>
</dbReference>
<comment type="similarity">
    <text evidence="1 5">Belongs to the CoaE family.</text>
</comment>
<dbReference type="PANTHER" id="PTHR10695">
    <property type="entry name" value="DEPHOSPHO-COA KINASE-RELATED"/>
    <property type="match status" value="1"/>
</dbReference>
<dbReference type="GO" id="GO:0005737">
    <property type="term" value="C:cytoplasm"/>
    <property type="evidence" value="ECO:0007669"/>
    <property type="project" value="UniProtKB-SubCell"/>
</dbReference>
<dbReference type="SUPFAM" id="SSF52540">
    <property type="entry name" value="P-loop containing nucleoside triphosphate hydrolases"/>
    <property type="match status" value="1"/>
</dbReference>
<comment type="catalytic activity">
    <reaction evidence="5">
        <text>3'-dephospho-CoA + ATP = ADP + CoA + H(+)</text>
        <dbReference type="Rhea" id="RHEA:18245"/>
        <dbReference type="ChEBI" id="CHEBI:15378"/>
        <dbReference type="ChEBI" id="CHEBI:30616"/>
        <dbReference type="ChEBI" id="CHEBI:57287"/>
        <dbReference type="ChEBI" id="CHEBI:57328"/>
        <dbReference type="ChEBI" id="CHEBI:456216"/>
        <dbReference type="EC" id="2.7.1.24"/>
    </reaction>
</comment>
<dbReference type="RefSeq" id="WP_111348034.1">
    <property type="nucleotide sequence ID" value="NZ_QLII01000001.1"/>
</dbReference>
<dbReference type="NCBIfam" id="TIGR00152">
    <property type="entry name" value="dephospho-CoA kinase"/>
    <property type="match status" value="1"/>
</dbReference>
<name>A0A327NRY4_9BACT</name>
<dbReference type="PROSITE" id="PS51219">
    <property type="entry name" value="DPCK"/>
    <property type="match status" value="1"/>
</dbReference>
<keyword evidence="8" id="KW-1185">Reference proteome</keyword>
<keyword evidence="5 7" id="KW-0418">Kinase</keyword>
<dbReference type="Gene3D" id="3.40.50.300">
    <property type="entry name" value="P-loop containing nucleotide triphosphate hydrolases"/>
    <property type="match status" value="1"/>
</dbReference>